<dbReference type="Proteomes" id="UP001237780">
    <property type="component" value="Unassembled WGS sequence"/>
</dbReference>
<protein>
    <submittedName>
        <fullName evidence="1">Uncharacterized protein</fullName>
    </submittedName>
</protein>
<evidence type="ECO:0000313" key="1">
    <source>
        <dbReference type="EMBL" id="MDQ0996852.1"/>
    </source>
</evidence>
<keyword evidence="2" id="KW-1185">Reference proteome</keyword>
<sequence>MKITWERTVIGGETETGDFVAVVEGEVVGRIYPYLVGPKKGYYWTFQLGHGEFRKAHLSGIVDTKQEAADKVKAEFARWLEYPHEQGGGKDLPIKYWSPGSIAYSKALKDREGKD</sequence>
<accession>A0ABU0S7W5</accession>
<dbReference type="RefSeq" id="WP_307280088.1">
    <property type="nucleotide sequence ID" value="NZ_JAUSZT010000003.1"/>
</dbReference>
<reference evidence="1 2" key="1">
    <citation type="submission" date="2023-07" db="EMBL/GenBank/DDBJ databases">
        <title>Comparative genomics of wheat-associated soil bacteria to identify genetic determinants of phenazine resistance.</title>
        <authorList>
            <person name="Mouncey N."/>
        </authorList>
    </citation>
    <scope>NUCLEOTIDE SEQUENCE [LARGE SCALE GENOMIC DNA]</scope>
    <source>
        <strain evidence="1 2">W4I11</strain>
    </source>
</reference>
<name>A0ABU0S7W5_9HYPH</name>
<evidence type="ECO:0000313" key="2">
    <source>
        <dbReference type="Proteomes" id="UP001237780"/>
    </source>
</evidence>
<gene>
    <name evidence="1" type="ORF">QFZ34_002034</name>
</gene>
<proteinExistence type="predicted"/>
<organism evidence="1 2">
    <name type="scientific">Phyllobacterium ifriqiyense</name>
    <dbReference type="NCBI Taxonomy" id="314238"/>
    <lineage>
        <taxon>Bacteria</taxon>
        <taxon>Pseudomonadati</taxon>
        <taxon>Pseudomonadota</taxon>
        <taxon>Alphaproteobacteria</taxon>
        <taxon>Hyphomicrobiales</taxon>
        <taxon>Phyllobacteriaceae</taxon>
        <taxon>Phyllobacterium</taxon>
    </lineage>
</organism>
<comment type="caution">
    <text evidence="1">The sequence shown here is derived from an EMBL/GenBank/DDBJ whole genome shotgun (WGS) entry which is preliminary data.</text>
</comment>
<dbReference type="EMBL" id="JAUSZT010000003">
    <property type="protein sequence ID" value="MDQ0996852.1"/>
    <property type="molecule type" value="Genomic_DNA"/>
</dbReference>